<dbReference type="PANTHER" id="PTHR47256:SF1">
    <property type="entry name" value="ZN(II)2CYS6 TRANSCRIPTION FACTOR (EUROFUNG)"/>
    <property type="match status" value="1"/>
</dbReference>
<dbReference type="AlphaFoldDB" id="A0A2K0T0Z2"/>
<dbReference type="EMBL" id="MTYH01000091">
    <property type="protein sequence ID" value="PNP39192.1"/>
    <property type="molecule type" value="Genomic_DNA"/>
</dbReference>
<dbReference type="CDD" id="cd12148">
    <property type="entry name" value="fungal_TF_MHR"/>
    <property type="match status" value="1"/>
</dbReference>
<evidence type="ECO:0000313" key="1">
    <source>
        <dbReference type="EMBL" id="PNP39192.1"/>
    </source>
</evidence>
<accession>A0A2K0T0Z2</accession>
<evidence type="ECO:0000313" key="2">
    <source>
        <dbReference type="Proteomes" id="UP000236546"/>
    </source>
</evidence>
<name>A0A2K0T0Z2_9HYPO</name>
<dbReference type="InterPro" id="IPR053187">
    <property type="entry name" value="Notoamide_regulator"/>
</dbReference>
<dbReference type="OrthoDB" id="10261408at2759"/>
<reference evidence="1 2" key="1">
    <citation type="submission" date="2017-02" db="EMBL/GenBank/DDBJ databases">
        <title>Genomes of Trichoderma spp. with biocontrol activity.</title>
        <authorList>
            <person name="Gardiner D."/>
            <person name="Kazan K."/>
            <person name="Vos C."/>
            <person name="Harvey P."/>
        </authorList>
    </citation>
    <scope>NUCLEOTIDE SEQUENCE [LARGE SCALE GENOMIC DNA]</scope>
    <source>
        <strain evidence="1 2">A5MH</strain>
    </source>
</reference>
<dbReference type="Proteomes" id="UP000236546">
    <property type="component" value="Unassembled WGS sequence"/>
</dbReference>
<comment type="caution">
    <text evidence="1">The sequence shown here is derived from an EMBL/GenBank/DDBJ whole genome shotgun (WGS) entry which is preliminary data.</text>
</comment>
<sequence length="358" mass="40572">MGKRMGVFGRQASTEIPIPPGCDENSWKRAVSFTTWGTFNWVSLHCLHYQTVEVETPSAIPMPGEFMDISDPESSEAVASRIDFTVFYASCKLWAIFNEVLWKYYSERSPSLEFAESIYRELLLWAQSLPLDLIRGKESGHAETIMHMYLHIIVADVFRPFVRSPHPSQRLKSFTSAQAVPEAIYAASMNQLKRLVLTFRENFKNAAYSVFWQTSLIYLANAMVSEAKSGGPEWRFYLELCLAGMEDLYGSFRISKVIVQSLLSMALREGTFSYDEARRVAAELELLGRHHTAAIRDHALDADEEDVEISWIFNLDLALENHDAARAGNQAGNYEELMALDEFTTGLTGENDSNMTVR</sequence>
<organism evidence="1 2">
    <name type="scientific">Trichoderma gamsii</name>
    <dbReference type="NCBI Taxonomy" id="398673"/>
    <lineage>
        <taxon>Eukaryota</taxon>
        <taxon>Fungi</taxon>
        <taxon>Dikarya</taxon>
        <taxon>Ascomycota</taxon>
        <taxon>Pezizomycotina</taxon>
        <taxon>Sordariomycetes</taxon>
        <taxon>Hypocreomycetidae</taxon>
        <taxon>Hypocreales</taxon>
        <taxon>Hypocreaceae</taxon>
        <taxon>Trichoderma</taxon>
    </lineage>
</organism>
<dbReference type="PANTHER" id="PTHR47256">
    <property type="entry name" value="ZN(II)2CYS6 TRANSCRIPTION FACTOR (EUROFUNG)-RELATED"/>
    <property type="match status" value="1"/>
</dbReference>
<proteinExistence type="predicted"/>
<gene>
    <name evidence="1" type="ORF">TGAMA5MH_08869</name>
</gene>
<protein>
    <submittedName>
        <fullName evidence="1">Uncharacterized protein</fullName>
    </submittedName>
</protein>